<protein>
    <recommendedName>
        <fullName evidence="3 11">Protein-export membrane protein SecG</fullName>
    </recommendedName>
</protein>
<dbReference type="GO" id="GO:0009306">
    <property type="term" value="P:protein secretion"/>
    <property type="evidence" value="ECO:0007669"/>
    <property type="project" value="UniProtKB-UniRule"/>
</dbReference>
<dbReference type="GO" id="GO:0015450">
    <property type="term" value="F:protein-transporting ATPase activity"/>
    <property type="evidence" value="ECO:0007669"/>
    <property type="project" value="UniProtKB-UniRule"/>
</dbReference>
<organism evidence="13 14">
    <name type="scientific">Pontibacterium sinense</name>
    <dbReference type="NCBI Taxonomy" id="2781979"/>
    <lineage>
        <taxon>Bacteria</taxon>
        <taxon>Pseudomonadati</taxon>
        <taxon>Pseudomonadota</taxon>
        <taxon>Gammaproteobacteria</taxon>
        <taxon>Oceanospirillales</taxon>
        <taxon>Oceanospirillaceae</taxon>
        <taxon>Pontibacterium</taxon>
    </lineage>
</organism>
<evidence type="ECO:0000256" key="3">
    <source>
        <dbReference type="ARBA" id="ARBA00017876"/>
    </source>
</evidence>
<comment type="caution">
    <text evidence="13">The sequence shown here is derived from an EMBL/GenBank/DDBJ whole genome shotgun (WGS) entry which is preliminary data.</text>
</comment>
<dbReference type="GO" id="GO:0043952">
    <property type="term" value="P:protein transport by the Sec complex"/>
    <property type="evidence" value="ECO:0007669"/>
    <property type="project" value="TreeGrafter"/>
</dbReference>
<evidence type="ECO:0000256" key="9">
    <source>
        <dbReference type="ARBA" id="ARBA00023010"/>
    </source>
</evidence>
<evidence type="ECO:0000313" key="13">
    <source>
        <dbReference type="EMBL" id="MBE9399246.1"/>
    </source>
</evidence>
<dbReference type="PANTHER" id="PTHR34182:SF1">
    <property type="entry name" value="PROTEIN-EXPORT MEMBRANE PROTEIN SECG"/>
    <property type="match status" value="1"/>
</dbReference>
<comment type="subcellular location">
    <subcellularLocation>
        <location evidence="1 11">Cell membrane</location>
        <topology evidence="1 11">Multi-pass membrane protein</topology>
    </subcellularLocation>
</comment>
<dbReference type="Proteomes" id="UP000640333">
    <property type="component" value="Unassembled WGS sequence"/>
</dbReference>
<comment type="function">
    <text evidence="11">Involved in protein export. Participates in an early event of protein translocation.</text>
</comment>
<keyword evidence="8 11" id="KW-1133">Transmembrane helix</keyword>
<evidence type="ECO:0000256" key="1">
    <source>
        <dbReference type="ARBA" id="ARBA00004651"/>
    </source>
</evidence>
<feature type="transmembrane region" description="Helical" evidence="11">
    <location>
        <begin position="51"/>
        <end position="73"/>
    </location>
</feature>
<comment type="caution">
    <text evidence="11">Lacks conserved residue(s) required for the propagation of feature annotation.</text>
</comment>
<comment type="similarity">
    <text evidence="2 11">Belongs to the SecG family.</text>
</comment>
<keyword evidence="4 11" id="KW-0813">Transport</keyword>
<evidence type="ECO:0000256" key="7">
    <source>
        <dbReference type="ARBA" id="ARBA00022927"/>
    </source>
</evidence>
<reference evidence="13" key="1">
    <citation type="submission" date="2020-10" db="EMBL/GenBank/DDBJ databases">
        <title>Bacterium isolated from coastal waters sediment.</title>
        <authorList>
            <person name="Chen R.-J."/>
            <person name="Lu D.-C."/>
            <person name="Zhu K.-L."/>
            <person name="Du Z.-J."/>
        </authorList>
    </citation>
    <scope>NUCLEOTIDE SEQUENCE</scope>
    <source>
        <strain evidence="13">N1Y112</strain>
    </source>
</reference>
<evidence type="ECO:0000256" key="2">
    <source>
        <dbReference type="ARBA" id="ARBA00008445"/>
    </source>
</evidence>
<dbReference type="PRINTS" id="PR01651">
    <property type="entry name" value="SECGEXPORT"/>
</dbReference>
<evidence type="ECO:0000256" key="6">
    <source>
        <dbReference type="ARBA" id="ARBA00022692"/>
    </source>
</evidence>
<keyword evidence="7 11" id="KW-0653">Protein transport</keyword>
<feature type="region of interest" description="Disordered" evidence="12">
    <location>
        <begin position="97"/>
        <end position="124"/>
    </location>
</feature>
<keyword evidence="10 11" id="KW-0472">Membrane</keyword>
<keyword evidence="6 11" id="KW-0812">Transmembrane</keyword>
<evidence type="ECO:0000256" key="10">
    <source>
        <dbReference type="ARBA" id="ARBA00023136"/>
    </source>
</evidence>
<dbReference type="InterPro" id="IPR004692">
    <property type="entry name" value="SecG"/>
</dbReference>
<dbReference type="GO" id="GO:0065002">
    <property type="term" value="P:intracellular protein transmembrane transport"/>
    <property type="evidence" value="ECO:0007669"/>
    <property type="project" value="TreeGrafter"/>
</dbReference>
<sequence length="124" mass="12447">METLVLIVHVLLAAGIIALVLLQQGKGAEAGASFGAGASQTVFGSSGSTSFLARITGVLATGLFVTSFLLAMVAKEKADTVGDAGIPAAEVIESRAAEVTEPELPTLEAGKAEPVPESDIPQAN</sequence>
<name>A0A8J7FH47_9GAMM</name>
<dbReference type="Pfam" id="PF03840">
    <property type="entry name" value="SecG"/>
    <property type="match status" value="1"/>
</dbReference>
<evidence type="ECO:0000256" key="4">
    <source>
        <dbReference type="ARBA" id="ARBA00022448"/>
    </source>
</evidence>
<keyword evidence="9 11" id="KW-0811">Translocation</keyword>
<proteinExistence type="inferred from homology"/>
<evidence type="ECO:0000256" key="8">
    <source>
        <dbReference type="ARBA" id="ARBA00022989"/>
    </source>
</evidence>
<evidence type="ECO:0000256" key="12">
    <source>
        <dbReference type="SAM" id="MobiDB-lite"/>
    </source>
</evidence>
<dbReference type="GO" id="GO:0005886">
    <property type="term" value="C:plasma membrane"/>
    <property type="evidence" value="ECO:0007669"/>
    <property type="project" value="UniProtKB-SubCell"/>
</dbReference>
<dbReference type="AlphaFoldDB" id="A0A8J7FH47"/>
<keyword evidence="5 11" id="KW-1003">Cell membrane</keyword>
<dbReference type="NCBIfam" id="TIGR00810">
    <property type="entry name" value="secG"/>
    <property type="match status" value="1"/>
</dbReference>
<evidence type="ECO:0000313" key="14">
    <source>
        <dbReference type="Proteomes" id="UP000640333"/>
    </source>
</evidence>
<evidence type="ECO:0000256" key="11">
    <source>
        <dbReference type="RuleBase" id="RU365087"/>
    </source>
</evidence>
<dbReference type="PANTHER" id="PTHR34182">
    <property type="entry name" value="PROTEIN-EXPORT MEMBRANE PROTEIN SECG"/>
    <property type="match status" value="1"/>
</dbReference>
<accession>A0A8J7FH47</accession>
<evidence type="ECO:0000256" key="5">
    <source>
        <dbReference type="ARBA" id="ARBA00022475"/>
    </source>
</evidence>
<dbReference type="EMBL" id="JADEYS010000024">
    <property type="protein sequence ID" value="MBE9399246.1"/>
    <property type="molecule type" value="Genomic_DNA"/>
</dbReference>
<keyword evidence="14" id="KW-1185">Reference proteome</keyword>
<gene>
    <name evidence="13" type="primary">secG</name>
    <name evidence="13" type="ORF">IOQ59_18445</name>
</gene>
<dbReference type="RefSeq" id="WP_193954941.1">
    <property type="nucleotide sequence ID" value="NZ_JADEYS010000024.1"/>
</dbReference>